<dbReference type="AlphaFoldDB" id="A0A6B8J2Q8"/>
<dbReference type="InterPro" id="IPR016147">
    <property type="entry name" value="Pili_assmbl_chaperone_N"/>
</dbReference>
<sequence>MLRRLCLALALAVPAHTLAALEVSSTQLRLPATQADGELWLRNPEAMAWSGEARLYRWEQQGADERLLPADGVALSPGRLRIGAGQRQRLRVVRLRPAPVATQQAYRLVISPTPGPQAASAIRYSLPVFLDPPAPLAAALQVKLQAEAGQPPRLWLYNAGNGHAQLADLVFIDAGGQRHPVIAGLAGYVLPGRQRLWPLPARAGGYGGGHFQARLQDGRVVDLTAPDPAIAASAPSGL</sequence>
<dbReference type="Proteomes" id="UP000625930">
    <property type="component" value="Unassembled WGS sequence"/>
</dbReference>
<dbReference type="RefSeq" id="WP_154262905.1">
    <property type="nucleotide sequence ID" value="NZ_CP040438.1"/>
</dbReference>
<dbReference type="GO" id="GO:0071555">
    <property type="term" value="P:cell wall organization"/>
    <property type="evidence" value="ECO:0007669"/>
    <property type="project" value="InterPro"/>
</dbReference>
<comment type="caution">
    <text evidence="2">The sequence shown here is derived from an EMBL/GenBank/DDBJ whole genome shotgun (WGS) entry which is preliminary data.</text>
</comment>
<organism evidence="2 3">
    <name type="scientific">Stenotrophomonas maltophilia</name>
    <name type="common">Pseudomonas maltophilia</name>
    <name type="synonym">Xanthomonas maltophilia</name>
    <dbReference type="NCBI Taxonomy" id="40324"/>
    <lineage>
        <taxon>Bacteria</taxon>
        <taxon>Pseudomonadati</taxon>
        <taxon>Pseudomonadota</taxon>
        <taxon>Gammaproteobacteria</taxon>
        <taxon>Lysobacterales</taxon>
        <taxon>Lysobacteraceae</taxon>
        <taxon>Stenotrophomonas</taxon>
        <taxon>Stenotrophomonas maltophilia group</taxon>
    </lineage>
</organism>
<dbReference type="InterPro" id="IPR008962">
    <property type="entry name" value="PapD-like_sf"/>
</dbReference>
<dbReference type="SUPFAM" id="SSF49354">
    <property type="entry name" value="PapD-like"/>
    <property type="match status" value="1"/>
</dbReference>
<reference evidence="2" key="1">
    <citation type="submission" date="2020-11" db="EMBL/GenBank/DDBJ databases">
        <title>Enhanced detection system for hospital associated transmission using whole genome sequencing surveillance.</title>
        <authorList>
            <person name="Harrison L.H."/>
            <person name="Van Tyne D."/>
            <person name="Marsh J.W."/>
            <person name="Griffith M.P."/>
            <person name="Snyder D.J."/>
            <person name="Cooper V.S."/>
            <person name="Mustapha M."/>
        </authorList>
    </citation>
    <scope>NUCLEOTIDE SEQUENCE</scope>
    <source>
        <strain evidence="2">STEN00091</strain>
    </source>
</reference>
<evidence type="ECO:0000313" key="3">
    <source>
        <dbReference type="Proteomes" id="UP000625930"/>
    </source>
</evidence>
<dbReference type="Gene3D" id="2.60.40.10">
    <property type="entry name" value="Immunoglobulins"/>
    <property type="match status" value="1"/>
</dbReference>
<feature type="domain" description="Pili assembly chaperone N-terminal" evidence="1">
    <location>
        <begin position="21"/>
        <end position="132"/>
    </location>
</feature>
<dbReference type="EMBL" id="JADUNP010000008">
    <property type="protein sequence ID" value="MBH1651740.1"/>
    <property type="molecule type" value="Genomic_DNA"/>
</dbReference>
<dbReference type="Pfam" id="PF00345">
    <property type="entry name" value="PapD_N"/>
    <property type="match status" value="1"/>
</dbReference>
<name>A0A6B8J2Q8_STEMA</name>
<evidence type="ECO:0000259" key="1">
    <source>
        <dbReference type="Pfam" id="PF00345"/>
    </source>
</evidence>
<dbReference type="InterPro" id="IPR050643">
    <property type="entry name" value="Periplasmic_pilus_chap"/>
</dbReference>
<gene>
    <name evidence="2" type="ORF">I5U67_06110</name>
</gene>
<dbReference type="PANTHER" id="PTHR30251">
    <property type="entry name" value="PILUS ASSEMBLY CHAPERONE"/>
    <property type="match status" value="1"/>
</dbReference>
<accession>A0A6B8J2Q8</accession>
<protein>
    <submittedName>
        <fullName evidence="2">Molecular chaperone</fullName>
    </submittedName>
</protein>
<dbReference type="PANTHER" id="PTHR30251:SF4">
    <property type="entry name" value="SLR1668 PROTEIN"/>
    <property type="match status" value="1"/>
</dbReference>
<proteinExistence type="predicted"/>
<dbReference type="InterPro" id="IPR013783">
    <property type="entry name" value="Ig-like_fold"/>
</dbReference>
<dbReference type="GO" id="GO:0030288">
    <property type="term" value="C:outer membrane-bounded periplasmic space"/>
    <property type="evidence" value="ECO:0007669"/>
    <property type="project" value="InterPro"/>
</dbReference>
<evidence type="ECO:0000313" key="2">
    <source>
        <dbReference type="EMBL" id="MBH1651740.1"/>
    </source>
</evidence>